<organism evidence="1 2">
    <name type="scientific">Microbotryum saponariae</name>
    <dbReference type="NCBI Taxonomy" id="289078"/>
    <lineage>
        <taxon>Eukaryota</taxon>
        <taxon>Fungi</taxon>
        <taxon>Dikarya</taxon>
        <taxon>Basidiomycota</taxon>
        <taxon>Pucciniomycotina</taxon>
        <taxon>Microbotryomycetes</taxon>
        <taxon>Microbotryales</taxon>
        <taxon>Microbotryaceae</taxon>
        <taxon>Microbotryum</taxon>
    </lineage>
</organism>
<gene>
    <name evidence="1" type="ORF">BZ3500_MVSOF-1268-A1-R1_CHR1-1G01227</name>
</gene>
<protein>
    <submittedName>
        <fullName evidence="1">BZ3500_MvSof-1268-A1-R1_Chr1-1g01227 protein</fullName>
    </submittedName>
</protein>
<dbReference type="EMBL" id="FMWP01000013">
    <property type="protein sequence ID" value="SCZ89512.1"/>
    <property type="molecule type" value="Genomic_DNA"/>
</dbReference>
<evidence type="ECO:0000313" key="1">
    <source>
        <dbReference type="EMBL" id="SCZ89512.1"/>
    </source>
</evidence>
<name>A0A2X0K8T3_9BASI</name>
<sequence>MTRFAPTQVLRCPRPRPHDHKDILARTITSFDVTGGKPLFCFEPIYDNPGLYSCRVGWPSDQAPNQKHDVIAWLKLDQQSP</sequence>
<dbReference type="Proteomes" id="UP000249723">
    <property type="component" value="Unassembled WGS sequence"/>
</dbReference>
<dbReference type="AlphaFoldDB" id="A0A2X0K8T3"/>
<accession>A0A2X0K8T3</accession>
<reference evidence="2" key="1">
    <citation type="submission" date="2016-10" db="EMBL/GenBank/DDBJ databases">
        <authorList>
            <person name="Jeantristanb JTB J.-T."/>
            <person name="Ricardo R."/>
        </authorList>
    </citation>
    <scope>NUCLEOTIDE SEQUENCE [LARGE SCALE GENOMIC DNA]</scope>
</reference>
<evidence type="ECO:0000313" key="2">
    <source>
        <dbReference type="Proteomes" id="UP000249723"/>
    </source>
</evidence>
<proteinExistence type="predicted"/>
<keyword evidence="2" id="KW-1185">Reference proteome</keyword>